<keyword evidence="9" id="KW-1185">Reference proteome</keyword>
<dbReference type="SUPFAM" id="SSF50447">
    <property type="entry name" value="Translation proteins"/>
    <property type="match status" value="1"/>
</dbReference>
<evidence type="ECO:0000313" key="8">
    <source>
        <dbReference type="EMBL" id="KXB02797.1"/>
    </source>
</evidence>
<reference evidence="8 9" key="1">
    <citation type="journal article" date="2016" name="Sci. Rep.">
        <title>Metabolic traits of an uncultured archaeal lineage -MSBL1- from brine pools of the Red Sea.</title>
        <authorList>
            <person name="Mwirichia R."/>
            <person name="Alam I."/>
            <person name="Rashid M."/>
            <person name="Vinu M."/>
            <person name="Ba-Alawi W."/>
            <person name="Anthony Kamau A."/>
            <person name="Kamanda Ngugi D."/>
            <person name="Goker M."/>
            <person name="Klenk H.P."/>
            <person name="Bajic V."/>
            <person name="Stingl U."/>
        </authorList>
    </citation>
    <scope>NUCLEOTIDE SEQUENCE [LARGE SCALE GENOMIC DNA]</scope>
    <source>
        <strain evidence="8">SCGC-AAA261D19</strain>
    </source>
</reference>
<evidence type="ECO:0000256" key="3">
    <source>
        <dbReference type="ARBA" id="ARBA00022884"/>
    </source>
</evidence>
<evidence type="ECO:0000256" key="6">
    <source>
        <dbReference type="HAMAP-Rule" id="MF_01325"/>
    </source>
</evidence>
<feature type="region of interest" description="Disordered" evidence="7">
    <location>
        <begin position="1"/>
        <end position="26"/>
    </location>
</feature>
<keyword evidence="5 6" id="KW-0687">Ribonucleoprotein</keyword>
<dbReference type="Proteomes" id="UP000070400">
    <property type="component" value="Unassembled WGS sequence"/>
</dbReference>
<keyword evidence="2 6" id="KW-0699">rRNA-binding</keyword>
<dbReference type="GO" id="GO:0006412">
    <property type="term" value="P:translation"/>
    <property type="evidence" value="ECO:0007669"/>
    <property type="project" value="UniProtKB-UniRule"/>
</dbReference>
<comment type="caution">
    <text evidence="8">The sequence shown here is derived from an EMBL/GenBank/DDBJ whole genome shotgun (WGS) entry which is preliminary data.</text>
</comment>
<dbReference type="EMBL" id="LHXX01000003">
    <property type="protein sequence ID" value="KXB02797.1"/>
    <property type="molecule type" value="Genomic_DNA"/>
</dbReference>
<comment type="subunit">
    <text evidence="6">Part of the 50S ribosomal subunit. Forms a cluster with proteins L14 and L24e.</text>
</comment>
<dbReference type="InterPro" id="IPR019926">
    <property type="entry name" value="Ribosomal_uL3_CS"/>
</dbReference>
<dbReference type="GO" id="GO:0019843">
    <property type="term" value="F:rRNA binding"/>
    <property type="evidence" value="ECO:0007669"/>
    <property type="project" value="UniProtKB-UniRule"/>
</dbReference>
<evidence type="ECO:0000256" key="7">
    <source>
        <dbReference type="SAM" id="MobiDB-lite"/>
    </source>
</evidence>
<dbReference type="InterPro" id="IPR009000">
    <property type="entry name" value="Transl_B-barrel_sf"/>
</dbReference>
<dbReference type="PANTHER" id="PTHR11363">
    <property type="entry name" value="60S RIBOSOMAL PROTEIN L3-RELATED"/>
    <property type="match status" value="1"/>
</dbReference>
<dbReference type="PROSITE" id="PS00474">
    <property type="entry name" value="RIBOSOMAL_L3"/>
    <property type="match status" value="1"/>
</dbReference>
<dbReference type="GO" id="GO:0003735">
    <property type="term" value="F:structural constituent of ribosome"/>
    <property type="evidence" value="ECO:0007669"/>
    <property type="project" value="UniProtKB-UniRule"/>
</dbReference>
<feature type="compositionally biased region" description="Polar residues" evidence="7">
    <location>
        <begin position="326"/>
        <end position="335"/>
    </location>
</feature>
<dbReference type="Pfam" id="PF00297">
    <property type="entry name" value="Ribosomal_L3"/>
    <property type="match status" value="1"/>
</dbReference>
<evidence type="ECO:0000256" key="2">
    <source>
        <dbReference type="ARBA" id="ARBA00022730"/>
    </source>
</evidence>
<dbReference type="PANTHER" id="PTHR11363:SF5">
    <property type="entry name" value="LARGE RIBOSOMAL SUBUNIT PROTEIN UL3"/>
    <property type="match status" value="1"/>
</dbReference>
<dbReference type="NCBIfam" id="NF003261">
    <property type="entry name" value="PRK04231.1"/>
    <property type="match status" value="1"/>
</dbReference>
<gene>
    <name evidence="6" type="primary">rpl3</name>
    <name evidence="8" type="ORF">AKJ43_00405</name>
</gene>
<dbReference type="AlphaFoldDB" id="A0A133V8S0"/>
<dbReference type="Gene3D" id="4.10.960.10">
    <property type="entry name" value="Ribosomal protein L3, domain 3"/>
    <property type="match status" value="1"/>
</dbReference>
<name>A0A133V8S0_9EURY</name>
<dbReference type="PATRIC" id="fig|1698273.3.peg.288"/>
<keyword evidence="4 6" id="KW-0689">Ribosomal protein</keyword>
<dbReference type="NCBIfam" id="TIGR03626">
    <property type="entry name" value="L3_arch"/>
    <property type="match status" value="1"/>
</dbReference>
<evidence type="ECO:0000313" key="9">
    <source>
        <dbReference type="Proteomes" id="UP000070400"/>
    </source>
</evidence>
<dbReference type="HAMAP" id="MF_01325_A">
    <property type="entry name" value="Ribosomal_uL3_A"/>
    <property type="match status" value="1"/>
</dbReference>
<evidence type="ECO:0000256" key="5">
    <source>
        <dbReference type="ARBA" id="ARBA00023274"/>
    </source>
</evidence>
<evidence type="ECO:0000256" key="4">
    <source>
        <dbReference type="ARBA" id="ARBA00022980"/>
    </source>
</evidence>
<dbReference type="Gene3D" id="3.30.1430.10">
    <property type="match status" value="1"/>
</dbReference>
<dbReference type="InterPro" id="IPR000597">
    <property type="entry name" value="Ribosomal_uL3"/>
</dbReference>
<protein>
    <recommendedName>
        <fullName evidence="6">Large ribosomal subunit protein uL3</fullName>
    </recommendedName>
</protein>
<dbReference type="InterPro" id="IPR044892">
    <property type="entry name" value="Ribosomal_L3_dom_3_arc_sf"/>
</dbReference>
<keyword evidence="3 6" id="KW-0694">RNA-binding</keyword>
<accession>A0A133V8S0</accession>
<sequence>MPKKRHPRRGSLAHTPRKRAPRQKSRIRAWPEDSRLRPLGFTGYKAGMTQVFMVDDREGSLTRNQEINVPVTILDAPPLLICAARIYGISSRKRNVLTEVWAKNLTEDLNKTIKLPEEYDQEASIEYAEEFIEDGKAENIRIFTHTQPRLSSVPKKKPEIIELQVGGDSVEDKWDYVKDLLGTELRISEVFDEGEYVDVTAITKGKGFKGPVQRWGVKVQPRKVYQARRHVGTLGPWRPRAIMRSVPSAGQTGYHQRTEYNKRILKTGTDGGEVTPDGGFLRFGNVEGDFVMLKGSVPGPTKRLVSLRRAMRKKEEAPAGPPTITYIDTSSQQGG</sequence>
<dbReference type="Gene3D" id="2.40.30.10">
    <property type="entry name" value="Translation factors"/>
    <property type="match status" value="1"/>
</dbReference>
<proteinExistence type="inferred from homology"/>
<dbReference type="GO" id="GO:0022625">
    <property type="term" value="C:cytosolic large ribosomal subunit"/>
    <property type="evidence" value="ECO:0007669"/>
    <property type="project" value="UniProtKB-UniRule"/>
</dbReference>
<dbReference type="InterPro" id="IPR019928">
    <property type="entry name" value="Ribosomal_uL3_arc"/>
</dbReference>
<feature type="region of interest" description="Disordered" evidence="7">
    <location>
        <begin position="312"/>
        <end position="335"/>
    </location>
</feature>
<comment type="function">
    <text evidence="6">One of the primary rRNA binding proteins, it binds directly near the 3'-end of the 23S rRNA, where it nucleates assembly of the 50S subunit.</text>
</comment>
<evidence type="ECO:0000256" key="1">
    <source>
        <dbReference type="ARBA" id="ARBA00006540"/>
    </source>
</evidence>
<dbReference type="InterPro" id="IPR045077">
    <property type="entry name" value="L3_arc_euk"/>
</dbReference>
<comment type="similarity">
    <text evidence="1 6">Belongs to the universal ribosomal protein uL3 family.</text>
</comment>
<organism evidence="8 9">
    <name type="scientific">candidate division MSBL1 archaeon SCGC-AAA261D19</name>
    <dbReference type="NCBI Taxonomy" id="1698273"/>
    <lineage>
        <taxon>Archaea</taxon>
        <taxon>Methanobacteriati</taxon>
        <taxon>Methanobacteriota</taxon>
        <taxon>candidate division MSBL1</taxon>
    </lineage>
</organism>